<dbReference type="InterPro" id="IPR009686">
    <property type="entry name" value="Senescence/spartin_C"/>
</dbReference>
<feature type="region of interest" description="Disordered" evidence="1">
    <location>
        <begin position="137"/>
        <end position="200"/>
    </location>
</feature>
<dbReference type="Proteomes" id="UP000094527">
    <property type="component" value="Unassembled WGS sequence"/>
</dbReference>
<dbReference type="GO" id="GO:0005886">
    <property type="term" value="C:plasma membrane"/>
    <property type="evidence" value="ECO:0007669"/>
    <property type="project" value="TreeGrafter"/>
</dbReference>
<feature type="compositionally biased region" description="Low complexity" evidence="1">
    <location>
        <begin position="602"/>
        <end position="613"/>
    </location>
</feature>
<dbReference type="PANTHER" id="PTHR21068:SF43">
    <property type="entry name" value="SPARTIN"/>
    <property type="match status" value="1"/>
</dbReference>
<sequence>KRYCFVGEVMESQEGPPRAPPRRRNEERSGASSLSSTLELDGSEHPALRAQEFHRLHRSSVEITAEAQTADEEGRRDDAFKSYSRALHFIDQAVDLAHQGGFAECDVNKIDDLTYKLRITRKQILERVSDLQIGTSTEEQDNSYLNGPSVSSLNSGYMSTPSNSNMGSLSTNPLPSYDDVLRGYGGEPGPSSSGRSQSQGVNYRELVTALDDIAAEQAAMSNPLPLNAHEVYTVPQNVQIYFISPDDNVSAPSYPSFLRVVVTEQGKDNLEAGNRIPAFLQVGDWTYPLVPRSPVLLTVEGLYLFPDPNAKIPGCSVGLILPPDISLESRQTFEEVLAQLLSIHRIPRAGHPEDIPAAPPAIPIQDSSEATTPTSPTDPTRRLSTKIAEGLITGAEAVSKGLVYGATKTSILLDRGTSYLQSRMDPVKEKPVIKPEVKKGMKVAKTVTGKAVQVSGYLVNQVGNATMALGRHLAPHVQRAGTRFLAKTTGRDEVDASKKMDQVLEVTSGAVAGFGTLYMGLESAATVLANSLANNTVQIVNHRYGEEAGALANDTAATAGGAVMAAWNVQQLGPKSMAKKVAKDTGKQVIKNYQDKKSTPKSPRSPGDTSPSPGGSGTAAK</sequence>
<proteinExistence type="predicted"/>
<dbReference type="InterPro" id="IPR045036">
    <property type="entry name" value="Spartin-like"/>
</dbReference>
<dbReference type="PANTHER" id="PTHR21068">
    <property type="entry name" value="SPARTIN"/>
    <property type="match status" value="1"/>
</dbReference>
<feature type="region of interest" description="Disordered" evidence="1">
    <location>
        <begin position="352"/>
        <end position="381"/>
    </location>
</feature>
<evidence type="ECO:0000259" key="2">
    <source>
        <dbReference type="Pfam" id="PF06911"/>
    </source>
</evidence>
<dbReference type="OMA" id="RITRKHI"/>
<feature type="compositionally biased region" description="Low complexity" evidence="1">
    <location>
        <begin position="189"/>
        <end position="200"/>
    </location>
</feature>
<dbReference type="STRING" id="48709.A0A1D2N7Y0"/>
<dbReference type="OrthoDB" id="20821at2759"/>
<feature type="domain" description="Senescence" evidence="2">
    <location>
        <begin position="390"/>
        <end position="583"/>
    </location>
</feature>
<evidence type="ECO:0000313" key="4">
    <source>
        <dbReference type="Proteomes" id="UP000094527"/>
    </source>
</evidence>
<evidence type="ECO:0000313" key="3">
    <source>
        <dbReference type="EMBL" id="ODN01362.1"/>
    </source>
</evidence>
<feature type="non-terminal residue" evidence="3">
    <location>
        <position position="1"/>
    </location>
</feature>
<comment type="caution">
    <text evidence="3">The sequence shown here is derived from an EMBL/GenBank/DDBJ whole genome shotgun (WGS) entry which is preliminary data.</text>
</comment>
<organism evidence="3 4">
    <name type="scientific">Orchesella cincta</name>
    <name type="common">Springtail</name>
    <name type="synonym">Podura cincta</name>
    <dbReference type="NCBI Taxonomy" id="48709"/>
    <lineage>
        <taxon>Eukaryota</taxon>
        <taxon>Metazoa</taxon>
        <taxon>Ecdysozoa</taxon>
        <taxon>Arthropoda</taxon>
        <taxon>Hexapoda</taxon>
        <taxon>Collembola</taxon>
        <taxon>Entomobryomorpha</taxon>
        <taxon>Entomobryoidea</taxon>
        <taxon>Orchesellidae</taxon>
        <taxon>Orchesellinae</taxon>
        <taxon>Orchesella</taxon>
    </lineage>
</organism>
<dbReference type="GO" id="GO:0030514">
    <property type="term" value="P:negative regulation of BMP signaling pathway"/>
    <property type="evidence" value="ECO:0007669"/>
    <property type="project" value="TreeGrafter"/>
</dbReference>
<feature type="compositionally biased region" description="Polar residues" evidence="1">
    <location>
        <begin position="137"/>
        <end position="174"/>
    </location>
</feature>
<feature type="region of interest" description="Disordered" evidence="1">
    <location>
        <begin position="577"/>
        <end position="621"/>
    </location>
</feature>
<dbReference type="EMBL" id="LJIJ01000157">
    <property type="protein sequence ID" value="ODN01362.1"/>
    <property type="molecule type" value="Genomic_DNA"/>
</dbReference>
<accession>A0A1D2N7Y0</accession>
<name>A0A1D2N7Y0_ORCCI</name>
<dbReference type="GO" id="GO:0051301">
    <property type="term" value="P:cell division"/>
    <property type="evidence" value="ECO:0007669"/>
    <property type="project" value="TreeGrafter"/>
</dbReference>
<reference evidence="3 4" key="1">
    <citation type="journal article" date="2016" name="Genome Biol. Evol.">
        <title>Gene Family Evolution Reflects Adaptation to Soil Environmental Stressors in the Genome of the Collembolan Orchesella cincta.</title>
        <authorList>
            <person name="Faddeeva-Vakhrusheva A."/>
            <person name="Derks M.F."/>
            <person name="Anvar S.Y."/>
            <person name="Agamennone V."/>
            <person name="Suring W."/>
            <person name="Smit S."/>
            <person name="van Straalen N.M."/>
            <person name="Roelofs D."/>
        </authorList>
    </citation>
    <scope>NUCLEOTIDE SEQUENCE [LARGE SCALE GENOMIC DNA]</scope>
    <source>
        <tissue evidence="3">Mixed pool</tissue>
    </source>
</reference>
<gene>
    <name evidence="3" type="ORF">Ocin01_05326</name>
</gene>
<dbReference type="Gene3D" id="1.20.58.80">
    <property type="entry name" value="Phosphotransferase system, lactose/cellobiose-type IIA subunit"/>
    <property type="match status" value="1"/>
</dbReference>
<evidence type="ECO:0000256" key="1">
    <source>
        <dbReference type="SAM" id="MobiDB-lite"/>
    </source>
</evidence>
<dbReference type="Pfam" id="PF06911">
    <property type="entry name" value="Senescence"/>
    <property type="match status" value="1"/>
</dbReference>
<dbReference type="AlphaFoldDB" id="A0A1D2N7Y0"/>
<feature type="region of interest" description="Disordered" evidence="1">
    <location>
        <begin position="1"/>
        <end position="45"/>
    </location>
</feature>
<protein>
    <submittedName>
        <fullName evidence="3">Spartin</fullName>
    </submittedName>
</protein>
<keyword evidence="4" id="KW-1185">Reference proteome</keyword>